<dbReference type="SMART" id="SM01349">
    <property type="entry name" value="TOG"/>
    <property type="match status" value="2"/>
</dbReference>
<feature type="region of interest" description="Disordered" evidence="4">
    <location>
        <begin position="507"/>
        <end position="641"/>
    </location>
</feature>
<feature type="domain" description="TOG" evidence="5">
    <location>
        <begin position="1"/>
        <end position="234"/>
    </location>
</feature>
<proteinExistence type="predicted"/>
<sequence>MADQEVDYSTLPITERVVHKIWKVRLAAYEEITKQFTTSGSENDPCFRPFLSDPTLYKKIVTDSNVAAQEAGIGSLVAFLQYGGTNACQRLRGTVVAPLAEKGLVSMRGGTKQKTVDALLYFIELDTPDPVVEEILPILSNKLPKLVAGTTMALREIIKAFGTKTVPPKSILKALPKLFAHSDKNVRAEATTLAIELYKWMGDPLKTILLTDLKPVQQKELEEAFEAVKGTTPQQERFLLSQQRAAASAAASSGPDAGDSAAPEAEEIDPMDLIEAVDVSGKIPGDFFERMASAKWKDRKEAVDDLLKVVSVAKIADADFGEVMRVLGKCVAKDANVAVVTTAANSIEALAKGLRTSCGRYRASVSSSLFERLKEKKQSVSEALSAALDALFEATSLSDFMEEILSFTKHKNPQVKQETAMFLVRCLRTVKIIPKTAEIKQLCDACTVLLADTAKPVRSAGAEAMGTIMKMIGERAMTPYISELDDIRKTMITEFYETATVVAKPEKVAAPPPPAPAAKTSSASSRSATARPRPSVAGVKRPTATPPSSGSHSTSSAPAASSSSSSGSRLAAPGSRTSRIGMSNGLRKKTEDSSATASPRTVSRAPAATSGTPPRGSRGLTGVSLSSSNSTSSHGGLSAADKLELIELRRAKEEWTSTNAALKQQVEILQADNAKLDRELKEAQASNSQLIEEHTRDLLSVQSKETQITRLRREADSAVAQVTKLQRELDRARAEAQLVGRPSSSHSNGAADHHDMKESSMSPYQARQSTTAFSEEEKENDFQRIQTPAAKRESMYSGGSHIPKQTSFSPVMSSNSDGADSGSSNAGTVESWKRAAEVTSQLKARIEAMKAKQLRR</sequence>
<dbReference type="GeneID" id="90036870"/>
<name>A0ABR1FBK2_9ASCO</name>
<dbReference type="InterPro" id="IPR045110">
    <property type="entry name" value="XMAP215"/>
</dbReference>
<dbReference type="EMBL" id="JBBJBU010000001">
    <property type="protein sequence ID" value="KAK7207224.1"/>
    <property type="molecule type" value="Genomic_DNA"/>
</dbReference>
<evidence type="ECO:0000313" key="6">
    <source>
        <dbReference type="EMBL" id="KAK7207224.1"/>
    </source>
</evidence>
<feature type="compositionally biased region" description="Low complexity" evidence="4">
    <location>
        <begin position="620"/>
        <end position="638"/>
    </location>
</feature>
<evidence type="ECO:0000256" key="4">
    <source>
        <dbReference type="SAM" id="MobiDB-lite"/>
    </source>
</evidence>
<dbReference type="PANTHER" id="PTHR12609">
    <property type="entry name" value="MICROTUBULE ASSOCIATED PROTEIN XMAP215"/>
    <property type="match status" value="1"/>
</dbReference>
<evidence type="ECO:0000313" key="7">
    <source>
        <dbReference type="Proteomes" id="UP001498771"/>
    </source>
</evidence>
<comment type="subcellular location">
    <subcellularLocation>
        <location evidence="1">Cytoplasm</location>
        <location evidence="1">Cytoskeleton</location>
    </subcellularLocation>
</comment>
<evidence type="ECO:0000259" key="5">
    <source>
        <dbReference type="SMART" id="SM01349"/>
    </source>
</evidence>
<keyword evidence="7" id="KW-1185">Reference proteome</keyword>
<dbReference type="InterPro" id="IPR048491">
    <property type="entry name" value="XMAP215_CLASP_TOG"/>
</dbReference>
<evidence type="ECO:0000256" key="2">
    <source>
        <dbReference type="ARBA" id="ARBA00022490"/>
    </source>
</evidence>
<feature type="compositionally biased region" description="Polar residues" evidence="4">
    <location>
        <begin position="759"/>
        <end position="773"/>
    </location>
</feature>
<dbReference type="Proteomes" id="UP001498771">
    <property type="component" value="Unassembled WGS sequence"/>
</dbReference>
<organism evidence="6 7">
    <name type="scientific">Myxozyma melibiosi</name>
    <dbReference type="NCBI Taxonomy" id="54550"/>
    <lineage>
        <taxon>Eukaryota</taxon>
        <taxon>Fungi</taxon>
        <taxon>Dikarya</taxon>
        <taxon>Ascomycota</taxon>
        <taxon>Saccharomycotina</taxon>
        <taxon>Lipomycetes</taxon>
        <taxon>Lipomycetales</taxon>
        <taxon>Lipomycetaceae</taxon>
        <taxon>Myxozyma</taxon>
    </lineage>
</organism>
<dbReference type="InterPro" id="IPR034085">
    <property type="entry name" value="TOG"/>
</dbReference>
<dbReference type="Pfam" id="PF21042">
    <property type="entry name" value="Stu2_CTS"/>
    <property type="match status" value="1"/>
</dbReference>
<keyword evidence="2" id="KW-0963">Cytoplasm</keyword>
<feature type="domain" description="TOG" evidence="5">
    <location>
        <begin position="272"/>
        <end position="505"/>
    </location>
</feature>
<keyword evidence="3" id="KW-0206">Cytoskeleton</keyword>
<reference evidence="6 7" key="1">
    <citation type="submission" date="2024-03" db="EMBL/GenBank/DDBJ databases">
        <title>Genome-scale model development and genomic sequencing of the oleaginous clade Lipomyces.</title>
        <authorList>
            <consortium name="Lawrence Berkeley National Laboratory"/>
            <person name="Czajka J.J."/>
            <person name="Han Y."/>
            <person name="Kim J."/>
            <person name="Mondo S.J."/>
            <person name="Hofstad B.A."/>
            <person name="Robles A."/>
            <person name="Haridas S."/>
            <person name="Riley R."/>
            <person name="LaButti K."/>
            <person name="Pangilinan J."/>
            <person name="Andreopoulos W."/>
            <person name="Lipzen A."/>
            <person name="Yan J."/>
            <person name="Wang M."/>
            <person name="Ng V."/>
            <person name="Grigoriev I.V."/>
            <person name="Spatafora J.W."/>
            <person name="Magnuson J.K."/>
            <person name="Baker S.E."/>
            <person name="Pomraning K.R."/>
        </authorList>
    </citation>
    <scope>NUCLEOTIDE SEQUENCE [LARGE SCALE GENOMIC DNA]</scope>
    <source>
        <strain evidence="6 7">Phaff 52-87</strain>
    </source>
</reference>
<dbReference type="SUPFAM" id="SSF48371">
    <property type="entry name" value="ARM repeat"/>
    <property type="match status" value="1"/>
</dbReference>
<evidence type="ECO:0000256" key="3">
    <source>
        <dbReference type="ARBA" id="ARBA00023212"/>
    </source>
</evidence>
<feature type="compositionally biased region" description="Polar residues" evidence="4">
    <location>
        <begin position="803"/>
        <end position="812"/>
    </location>
</feature>
<protein>
    <submittedName>
        <fullName evidence="6">Armadillo-type protein</fullName>
    </submittedName>
</protein>
<feature type="compositionally biased region" description="Low complexity" evidence="4">
    <location>
        <begin position="517"/>
        <end position="575"/>
    </location>
</feature>
<evidence type="ECO:0000256" key="1">
    <source>
        <dbReference type="ARBA" id="ARBA00004245"/>
    </source>
</evidence>
<feature type="compositionally biased region" description="Low complexity" evidence="4">
    <location>
        <begin position="813"/>
        <end position="826"/>
    </location>
</feature>
<accession>A0ABR1FBK2</accession>
<dbReference type="Gene3D" id="1.25.10.10">
    <property type="entry name" value="Leucine-rich Repeat Variant"/>
    <property type="match status" value="2"/>
</dbReference>
<dbReference type="InterPro" id="IPR016024">
    <property type="entry name" value="ARM-type_fold"/>
</dbReference>
<feature type="region of interest" description="Disordered" evidence="4">
    <location>
        <begin position="733"/>
        <end position="838"/>
    </location>
</feature>
<dbReference type="InterPro" id="IPR011989">
    <property type="entry name" value="ARM-like"/>
</dbReference>
<gene>
    <name evidence="6" type="ORF">BZA70DRAFT_270763</name>
</gene>
<dbReference type="Pfam" id="PF21041">
    <property type="entry name" value="XMAP215_CLASP_TOG"/>
    <property type="match status" value="2"/>
</dbReference>
<dbReference type="RefSeq" id="XP_064770257.1">
    <property type="nucleotide sequence ID" value="XM_064911358.1"/>
</dbReference>
<dbReference type="InterPro" id="IPR048492">
    <property type="entry name" value="Stu2_CTS"/>
</dbReference>
<comment type="caution">
    <text evidence="6">The sequence shown here is derived from an EMBL/GenBank/DDBJ whole genome shotgun (WGS) entry which is preliminary data.</text>
</comment>